<gene>
    <name evidence="12" type="ORF">ECRA1380_LOCUS7069</name>
    <name evidence="13" type="ORF">ECRASSUSDP1_LOCUS21090</name>
</gene>
<evidence type="ECO:0000256" key="5">
    <source>
        <dbReference type="ARBA" id="ARBA00023002"/>
    </source>
</evidence>
<evidence type="ECO:0000313" key="13">
    <source>
        <dbReference type="EMBL" id="CAI2379677.1"/>
    </source>
</evidence>
<dbReference type="InterPro" id="IPR019479">
    <property type="entry name" value="Peroxiredoxin_C"/>
</dbReference>
<dbReference type="GO" id="GO:0005829">
    <property type="term" value="C:cytosol"/>
    <property type="evidence" value="ECO:0007669"/>
    <property type="project" value="TreeGrafter"/>
</dbReference>
<dbReference type="Pfam" id="PF00578">
    <property type="entry name" value="AhpC-TSA"/>
    <property type="match status" value="1"/>
</dbReference>
<evidence type="ECO:0000259" key="11">
    <source>
        <dbReference type="PROSITE" id="PS51352"/>
    </source>
</evidence>
<dbReference type="SUPFAM" id="SSF52833">
    <property type="entry name" value="Thioredoxin-like"/>
    <property type="match status" value="1"/>
</dbReference>
<evidence type="ECO:0000313" key="12">
    <source>
        <dbReference type="EMBL" id="CAE0382107.1"/>
    </source>
</evidence>
<protein>
    <recommendedName>
        <fullName evidence="2">thioredoxin-dependent peroxiredoxin</fullName>
        <ecNumber evidence="2">1.11.1.24</ecNumber>
    </recommendedName>
</protein>
<comment type="similarity">
    <text evidence="1">Belongs to the peroxiredoxin family. AhpC/Prx1 subfamily.</text>
</comment>
<dbReference type="EC" id="1.11.1.24" evidence="2"/>
<dbReference type="PIRSF" id="PIRSF000239">
    <property type="entry name" value="AHPC"/>
    <property type="match status" value="1"/>
</dbReference>
<dbReference type="EMBL" id="HBIK01014891">
    <property type="protein sequence ID" value="CAE0382107.1"/>
    <property type="molecule type" value="Transcribed_RNA"/>
</dbReference>
<evidence type="ECO:0000256" key="9">
    <source>
        <dbReference type="PIRNR" id="PIRNR000239"/>
    </source>
</evidence>
<keyword evidence="7 9" id="KW-0676">Redox-active center</keyword>
<keyword evidence="5 9" id="KW-0560">Oxidoreductase</keyword>
<comment type="function">
    <text evidence="9">Thiol-specific peroxidase that catalyzes the reduction of hydrogen peroxide and organic hydroperoxides to water and alcohols, respectively.</text>
</comment>
<reference evidence="12" key="1">
    <citation type="submission" date="2021-01" db="EMBL/GenBank/DDBJ databases">
        <authorList>
            <person name="Corre E."/>
            <person name="Pelletier E."/>
            <person name="Niang G."/>
            <person name="Scheremetjew M."/>
            <person name="Finn R."/>
            <person name="Kale V."/>
            <person name="Holt S."/>
            <person name="Cochrane G."/>
            <person name="Meng A."/>
            <person name="Brown T."/>
            <person name="Cohen L."/>
        </authorList>
    </citation>
    <scope>NUCLEOTIDE SEQUENCE</scope>
    <source>
        <strain evidence="12">CT5</strain>
    </source>
</reference>
<keyword evidence="6" id="KW-1015">Disulfide bond</keyword>
<dbReference type="Pfam" id="PF10417">
    <property type="entry name" value="1-cysPrx_C"/>
    <property type="match status" value="1"/>
</dbReference>
<dbReference type="OrthoDB" id="185659at2759"/>
<dbReference type="FunFam" id="3.40.30.10:FF:000003">
    <property type="entry name" value="Peroxiredoxin 1"/>
    <property type="match status" value="1"/>
</dbReference>
<evidence type="ECO:0000256" key="1">
    <source>
        <dbReference type="ARBA" id="ARBA00009796"/>
    </source>
</evidence>
<dbReference type="InterPro" id="IPR024706">
    <property type="entry name" value="Peroxiredoxin_AhpC-typ"/>
</dbReference>
<name>A0A7S3NV58_EUPCR</name>
<evidence type="ECO:0000256" key="3">
    <source>
        <dbReference type="ARBA" id="ARBA00022559"/>
    </source>
</evidence>
<dbReference type="Proteomes" id="UP001295684">
    <property type="component" value="Unassembled WGS sequence"/>
</dbReference>
<keyword evidence="4 9" id="KW-0049">Antioxidant</keyword>
<keyword evidence="14" id="KW-1185">Reference proteome</keyword>
<evidence type="ECO:0000313" key="14">
    <source>
        <dbReference type="Proteomes" id="UP001295684"/>
    </source>
</evidence>
<dbReference type="PANTHER" id="PTHR10681">
    <property type="entry name" value="THIOREDOXIN PEROXIDASE"/>
    <property type="match status" value="1"/>
</dbReference>
<evidence type="ECO:0000256" key="2">
    <source>
        <dbReference type="ARBA" id="ARBA00013017"/>
    </source>
</evidence>
<evidence type="ECO:0000256" key="8">
    <source>
        <dbReference type="ARBA" id="ARBA00049091"/>
    </source>
</evidence>
<evidence type="ECO:0000256" key="10">
    <source>
        <dbReference type="PIRSR" id="PIRSR000239-1"/>
    </source>
</evidence>
<dbReference type="InterPro" id="IPR050217">
    <property type="entry name" value="Peroxiredoxin"/>
</dbReference>
<dbReference type="PROSITE" id="PS51352">
    <property type="entry name" value="THIOREDOXIN_2"/>
    <property type="match status" value="1"/>
</dbReference>
<evidence type="ECO:0000256" key="4">
    <source>
        <dbReference type="ARBA" id="ARBA00022862"/>
    </source>
</evidence>
<reference evidence="13" key="2">
    <citation type="submission" date="2023-07" db="EMBL/GenBank/DDBJ databases">
        <authorList>
            <consortium name="AG Swart"/>
            <person name="Singh M."/>
            <person name="Singh A."/>
            <person name="Seah K."/>
            <person name="Emmerich C."/>
        </authorList>
    </citation>
    <scope>NUCLEOTIDE SEQUENCE</scope>
    <source>
        <strain evidence="13">DP1</strain>
    </source>
</reference>
<dbReference type="InterPro" id="IPR013766">
    <property type="entry name" value="Thioredoxin_domain"/>
</dbReference>
<dbReference type="GO" id="GO:0008379">
    <property type="term" value="F:thioredoxin peroxidase activity"/>
    <property type="evidence" value="ECO:0007669"/>
    <property type="project" value="TreeGrafter"/>
</dbReference>
<accession>A0A7S3NV58</accession>
<organism evidence="12">
    <name type="scientific">Euplotes crassus</name>
    <dbReference type="NCBI Taxonomy" id="5936"/>
    <lineage>
        <taxon>Eukaryota</taxon>
        <taxon>Sar</taxon>
        <taxon>Alveolata</taxon>
        <taxon>Ciliophora</taxon>
        <taxon>Intramacronucleata</taxon>
        <taxon>Spirotrichea</taxon>
        <taxon>Hypotrichia</taxon>
        <taxon>Euplotida</taxon>
        <taxon>Euplotidae</taxon>
        <taxon>Moneuplotes</taxon>
    </lineage>
</organism>
<comment type="catalytic activity">
    <reaction evidence="8">
        <text>a hydroperoxide + [thioredoxin]-dithiol = an alcohol + [thioredoxin]-disulfide + H2O</text>
        <dbReference type="Rhea" id="RHEA:62620"/>
        <dbReference type="Rhea" id="RHEA-COMP:10698"/>
        <dbReference type="Rhea" id="RHEA-COMP:10700"/>
        <dbReference type="ChEBI" id="CHEBI:15377"/>
        <dbReference type="ChEBI" id="CHEBI:29950"/>
        <dbReference type="ChEBI" id="CHEBI:30879"/>
        <dbReference type="ChEBI" id="CHEBI:35924"/>
        <dbReference type="ChEBI" id="CHEBI:50058"/>
        <dbReference type="EC" id="1.11.1.24"/>
    </reaction>
</comment>
<dbReference type="GO" id="GO:0033554">
    <property type="term" value="P:cellular response to stress"/>
    <property type="evidence" value="ECO:0007669"/>
    <property type="project" value="TreeGrafter"/>
</dbReference>
<dbReference type="PANTHER" id="PTHR10681:SF128">
    <property type="entry name" value="THIOREDOXIN-DEPENDENT PEROXIDE REDUCTASE, MITOCHONDRIAL"/>
    <property type="match status" value="1"/>
</dbReference>
<dbReference type="GO" id="GO:0006979">
    <property type="term" value="P:response to oxidative stress"/>
    <property type="evidence" value="ECO:0007669"/>
    <property type="project" value="TreeGrafter"/>
</dbReference>
<dbReference type="CDD" id="cd03015">
    <property type="entry name" value="PRX_Typ2cys"/>
    <property type="match status" value="1"/>
</dbReference>
<keyword evidence="3 9" id="KW-0575">Peroxidase</keyword>
<feature type="active site" description="Cysteine sulfenic acid (-SOH) intermediate; for peroxidase activity" evidence="10">
    <location>
        <position position="74"/>
    </location>
</feature>
<dbReference type="Gene3D" id="3.40.30.10">
    <property type="entry name" value="Glutaredoxin"/>
    <property type="match status" value="1"/>
</dbReference>
<dbReference type="InterPro" id="IPR036249">
    <property type="entry name" value="Thioredoxin-like_sf"/>
</dbReference>
<feature type="domain" description="Thioredoxin" evidence="11">
    <location>
        <begin position="29"/>
        <end position="186"/>
    </location>
</feature>
<dbReference type="GO" id="GO:0042744">
    <property type="term" value="P:hydrogen peroxide catabolic process"/>
    <property type="evidence" value="ECO:0007669"/>
    <property type="project" value="TreeGrafter"/>
</dbReference>
<dbReference type="AlphaFoldDB" id="A0A7S3NV58"/>
<evidence type="ECO:0000256" key="6">
    <source>
        <dbReference type="ARBA" id="ARBA00023157"/>
    </source>
</evidence>
<dbReference type="GO" id="GO:0045454">
    <property type="term" value="P:cell redox homeostasis"/>
    <property type="evidence" value="ECO:0007669"/>
    <property type="project" value="TreeGrafter"/>
</dbReference>
<evidence type="ECO:0000256" key="7">
    <source>
        <dbReference type="ARBA" id="ARBA00023284"/>
    </source>
</evidence>
<sequence length="225" mass="25400">MFATRSFARKSVYFRNSSMLPTANFSSKAFVTQKAPHFEGTAWHKDDFKEISLKDYKGKYLVLFFYPLDFTFVCPTEIVDYSKIASELRKSNCEVVGCSVDSHFTHRQWDLTPKEEGGLGGLDIPLLSDLTKSISEDYGVLLPGGIALRGTFIIDDKGVLRHSTINDLPVGRNVVETKRLVEAFQHTDKHGEVCPASWTPGEKTMEPNVKSKVTKVYWKDTHAKK</sequence>
<proteinExistence type="inferred from homology"/>
<dbReference type="InterPro" id="IPR000866">
    <property type="entry name" value="AhpC/TSA"/>
</dbReference>
<dbReference type="EMBL" id="CAMPGE010021533">
    <property type="protein sequence ID" value="CAI2379677.1"/>
    <property type="molecule type" value="Genomic_DNA"/>
</dbReference>